<dbReference type="InterPro" id="IPR015940">
    <property type="entry name" value="UBA"/>
</dbReference>
<dbReference type="AlphaFoldDB" id="A0A0D2FV99"/>
<feature type="region of interest" description="Disordered" evidence="2">
    <location>
        <begin position="634"/>
        <end position="757"/>
    </location>
</feature>
<feature type="compositionally biased region" description="Low complexity" evidence="2">
    <location>
        <begin position="640"/>
        <end position="660"/>
    </location>
</feature>
<feature type="region of interest" description="Disordered" evidence="2">
    <location>
        <begin position="427"/>
        <end position="611"/>
    </location>
</feature>
<dbReference type="Gene3D" id="1.10.220.150">
    <property type="entry name" value="Arf GTPase activating protein"/>
    <property type="match status" value="1"/>
</dbReference>
<evidence type="ECO:0000259" key="3">
    <source>
        <dbReference type="PROSITE" id="PS50030"/>
    </source>
</evidence>
<dbReference type="PROSITE" id="PS50030">
    <property type="entry name" value="UBA"/>
    <property type="match status" value="1"/>
</dbReference>
<dbReference type="InterPro" id="IPR037278">
    <property type="entry name" value="ARFGAP/RecO"/>
</dbReference>
<sequence>MSIVPSSFSPQGRSQVAELRMASSMSKRTQARNERELHQLLSVAGNSQCADCGAKNPAWASWNLGVFLCMRCASLHRKLGTHISKVKSLSMDTWTSEQVDSMKRNGNNAVNKAYNPKNKKPDMPLDADEVDSAMERFIRKKYQEKSLADGKPEPPQRDDNSPTTYPSRPPLEDPDSPPPPVPTKKGKIFGFGLRASSSAYPFSKSDKKKRSQEPRVDSAFPISTRGYDSRMDDARYEMTESELEKKLAALRDMGFTETERNTSLLRRLNGNVERVVETLVRLGPRENGDTTSRQNGRSASGHEPTSASRAPEPSYNPFTQSANQPTVGLSIGKTQEPSTPTSTTTFGSNNPYAPPDRTTTGLEQSFQAMQVSQQPQQALFPHSTGGYPSQPAPIQDPRLQYSMTPPVTSTQYQDFVASPPALPVSNNPFFQPTSLSAQSTGNNPFLPQSQMPPSPSTNPFLNQGFGQPSPQPPQRQVSLPASFNPFGIPPAQSSPLQQQQLQPQDPFATTPQQTMQQPSDTFQTRSAQQQAQPSGFQTAQSPFGLPNSQYAQAQPQAPPQQQVQAHAPQFHQQLQPSSYQQQPEQQFSQPSQQPFQQFQQFQHMPQQNGRHDKSSILALYNHPQLTSQRLASIPEPATEQQQQQQSQQQQFPQQQYQQPFSPTPSDPFGNLPSPKRSATMPVTLSNMHSAGGSGNRNPFMANGSAATQNTSANINPFGGGTSPFASPAPTPSLQAQSQPSPFAQAQAQQFQPQYTHSPSNPFGQVNEIGHGFVTGGGLPGSAINYSQGPSFSTQQRPVQGIVARHTSSESMAVNNLDGGRHSPDAFASLSARYG</sequence>
<dbReference type="InterPro" id="IPR051718">
    <property type="entry name" value="ARF_GTPase-activating"/>
</dbReference>
<feature type="region of interest" description="Disordered" evidence="2">
    <location>
        <begin position="101"/>
        <end position="126"/>
    </location>
</feature>
<dbReference type="Pfam" id="PF01412">
    <property type="entry name" value="ArfGap"/>
    <property type="match status" value="1"/>
</dbReference>
<dbReference type="GO" id="GO:0005096">
    <property type="term" value="F:GTPase activator activity"/>
    <property type="evidence" value="ECO:0007669"/>
    <property type="project" value="InterPro"/>
</dbReference>
<dbReference type="SUPFAM" id="SSF46934">
    <property type="entry name" value="UBA-like"/>
    <property type="match status" value="1"/>
</dbReference>
<feature type="compositionally biased region" description="Polar residues" evidence="2">
    <location>
        <begin position="346"/>
        <end position="360"/>
    </location>
</feature>
<dbReference type="EMBL" id="KN846956">
    <property type="protein sequence ID" value="KIW72413.1"/>
    <property type="molecule type" value="Genomic_DNA"/>
</dbReference>
<feature type="domain" description="Arf-GAP" evidence="4">
    <location>
        <begin position="34"/>
        <end position="160"/>
    </location>
</feature>
<dbReference type="GO" id="GO:0008270">
    <property type="term" value="F:zinc ion binding"/>
    <property type="evidence" value="ECO:0007669"/>
    <property type="project" value="UniProtKB-KW"/>
</dbReference>
<feature type="region of interest" description="Disordered" evidence="2">
    <location>
        <begin position="812"/>
        <end position="834"/>
    </location>
</feature>
<dbReference type="HOGENOM" id="CLU_017628_0_0_1"/>
<feature type="compositionally biased region" description="Polar residues" evidence="2">
    <location>
        <begin position="507"/>
        <end position="541"/>
    </location>
</feature>
<keyword evidence="1" id="KW-0863">Zinc-finger</keyword>
<dbReference type="SUPFAM" id="SSF57863">
    <property type="entry name" value="ArfGap/RecO-like zinc finger"/>
    <property type="match status" value="1"/>
</dbReference>
<protein>
    <recommendedName>
        <fullName evidence="7">Arf-GAP domain-containing protein</fullName>
    </recommendedName>
</protein>
<evidence type="ECO:0008006" key="7">
    <source>
        <dbReference type="Google" id="ProtNLM"/>
    </source>
</evidence>
<feature type="compositionally biased region" description="Basic and acidic residues" evidence="2">
    <location>
        <begin position="142"/>
        <end position="160"/>
    </location>
</feature>
<dbReference type="InterPro" id="IPR009060">
    <property type="entry name" value="UBA-like_sf"/>
</dbReference>
<feature type="compositionally biased region" description="Polar residues" evidence="2">
    <location>
        <begin position="704"/>
        <end position="714"/>
    </location>
</feature>
<name>A0A0D2FV99_9EURO</name>
<feature type="compositionally biased region" description="Polar residues" evidence="2">
    <location>
        <begin position="289"/>
        <end position="308"/>
    </location>
</feature>
<feature type="compositionally biased region" description="Polar residues" evidence="2">
    <location>
        <begin position="457"/>
        <end position="466"/>
    </location>
</feature>
<feature type="region of interest" description="Disordered" evidence="2">
    <location>
        <begin position="279"/>
        <end position="360"/>
    </location>
</feature>
<gene>
    <name evidence="5" type="ORF">PV04_00609</name>
</gene>
<dbReference type="InterPro" id="IPR001164">
    <property type="entry name" value="ArfGAP_dom"/>
</dbReference>
<evidence type="ECO:0000259" key="4">
    <source>
        <dbReference type="PROSITE" id="PS50115"/>
    </source>
</evidence>
<feature type="compositionally biased region" description="Low complexity" evidence="2">
    <location>
        <begin position="493"/>
        <end position="504"/>
    </location>
</feature>
<dbReference type="CDD" id="cd08204">
    <property type="entry name" value="ArfGap"/>
    <property type="match status" value="1"/>
</dbReference>
<evidence type="ECO:0000313" key="6">
    <source>
        <dbReference type="Proteomes" id="UP000054266"/>
    </source>
</evidence>
<dbReference type="SMART" id="SM00105">
    <property type="entry name" value="ArfGap"/>
    <property type="match status" value="1"/>
</dbReference>
<evidence type="ECO:0000256" key="2">
    <source>
        <dbReference type="SAM" id="MobiDB-lite"/>
    </source>
</evidence>
<dbReference type="Gene3D" id="1.10.8.10">
    <property type="entry name" value="DNA helicase RuvA subunit, C-terminal domain"/>
    <property type="match status" value="1"/>
</dbReference>
<organism evidence="5 6">
    <name type="scientific">Phialophora macrospora</name>
    <dbReference type="NCBI Taxonomy" id="1851006"/>
    <lineage>
        <taxon>Eukaryota</taxon>
        <taxon>Fungi</taxon>
        <taxon>Dikarya</taxon>
        <taxon>Ascomycota</taxon>
        <taxon>Pezizomycotina</taxon>
        <taxon>Eurotiomycetes</taxon>
        <taxon>Chaetothyriomycetidae</taxon>
        <taxon>Chaetothyriales</taxon>
        <taxon>Herpotrichiellaceae</taxon>
        <taxon>Phialophora</taxon>
    </lineage>
</organism>
<feature type="compositionally biased region" description="Polar residues" evidence="2">
    <location>
        <begin position="101"/>
        <end position="110"/>
    </location>
</feature>
<reference evidence="5 6" key="1">
    <citation type="submission" date="2015-01" db="EMBL/GenBank/DDBJ databases">
        <title>The Genome Sequence of Capronia semiimmersa CBS27337.</title>
        <authorList>
            <consortium name="The Broad Institute Genomics Platform"/>
            <person name="Cuomo C."/>
            <person name="de Hoog S."/>
            <person name="Gorbushina A."/>
            <person name="Stielow B."/>
            <person name="Teixiera M."/>
            <person name="Abouelleil A."/>
            <person name="Chapman S.B."/>
            <person name="Priest M."/>
            <person name="Young S.K."/>
            <person name="Wortman J."/>
            <person name="Nusbaum C."/>
            <person name="Birren B."/>
        </authorList>
    </citation>
    <scope>NUCLEOTIDE SEQUENCE [LARGE SCALE GENOMIC DNA]</scope>
    <source>
        <strain evidence="5 6">CBS 27337</strain>
    </source>
</reference>
<feature type="compositionally biased region" description="Low complexity" evidence="2">
    <location>
        <begin position="722"/>
        <end position="753"/>
    </location>
</feature>
<dbReference type="InterPro" id="IPR038508">
    <property type="entry name" value="ArfGAP_dom_sf"/>
</dbReference>
<feature type="domain" description="UBA" evidence="3">
    <location>
        <begin position="241"/>
        <end position="282"/>
    </location>
</feature>
<keyword evidence="1" id="KW-0862">Zinc</keyword>
<dbReference type="PANTHER" id="PTHR45705:SF7">
    <property type="entry name" value="ACTIVATING PROTEIN FOR ARF, PUTATIVE (AFU_ORTHOLOGUE AFUA_4G09120)-RELATED"/>
    <property type="match status" value="1"/>
</dbReference>
<dbReference type="PRINTS" id="PR00405">
    <property type="entry name" value="REVINTRACTNG"/>
</dbReference>
<feature type="compositionally biased region" description="Polar residues" evidence="2">
    <location>
        <begin position="316"/>
        <end position="336"/>
    </location>
</feature>
<dbReference type="STRING" id="5601.A0A0D2FV99"/>
<dbReference type="Proteomes" id="UP000054266">
    <property type="component" value="Unassembled WGS sequence"/>
</dbReference>
<proteinExistence type="predicted"/>
<feature type="region of interest" description="Disordered" evidence="2">
    <location>
        <begin position="142"/>
        <end position="224"/>
    </location>
</feature>
<evidence type="ECO:0000313" key="5">
    <source>
        <dbReference type="EMBL" id="KIW72413.1"/>
    </source>
</evidence>
<dbReference type="PANTHER" id="PTHR45705">
    <property type="entry name" value="FI20236P1"/>
    <property type="match status" value="1"/>
</dbReference>
<dbReference type="GO" id="GO:0005737">
    <property type="term" value="C:cytoplasm"/>
    <property type="evidence" value="ECO:0007669"/>
    <property type="project" value="TreeGrafter"/>
</dbReference>
<dbReference type="FunFam" id="1.10.220.150:FF:000026">
    <property type="entry name" value="GTPase activating protein for Arf, putative"/>
    <property type="match status" value="1"/>
</dbReference>
<accession>A0A0D2FV99</accession>
<dbReference type="SMART" id="SM00165">
    <property type="entry name" value="UBA"/>
    <property type="match status" value="1"/>
</dbReference>
<feature type="compositionally biased region" description="Low complexity" evidence="2">
    <location>
        <begin position="549"/>
        <end position="607"/>
    </location>
</feature>
<keyword evidence="1" id="KW-0479">Metal-binding</keyword>
<evidence type="ECO:0000256" key="1">
    <source>
        <dbReference type="PROSITE-ProRule" id="PRU00288"/>
    </source>
</evidence>
<feature type="compositionally biased region" description="Polar residues" evidence="2">
    <location>
        <begin position="427"/>
        <end position="449"/>
    </location>
</feature>
<dbReference type="PROSITE" id="PS50115">
    <property type="entry name" value="ARFGAP"/>
    <property type="match status" value="1"/>
</dbReference>
<keyword evidence="6" id="KW-1185">Reference proteome</keyword>